<accession>A0A8S5PF85</accession>
<sequence>MTNSRSFTEYVANTFSNEFWNAAEKYLQQNWDPDEYDFYKIHRPGEPELDDVKVEHVWVFDQPGMCIQFDVAVSLHLIIPDDNHHYDEYEEKDKWLMLRCEGDLDKDLEDMTIFEVSEYNGKNRTKNALDDSLVPVIGKDDLDDIAEAFLRHHYKKALPEPCWVDPIELATGMKLNIRRQRITEDGTVFGRSFFCECDSEVYDAEKGELVKERIPAKTVLVDPNVAFMRNLGAYNNTIVHECVHWDLHQKAFALARLYDKNLSNVSCKVSGGVPGHERDAVDWMEWQANALAPRIQMPKATFKKRADQLFSQFRRETDEFAIVDLIEKVITQLTVDFGVSKLAAKIRMIDVGYDEAMGAFIYVDDHYVRPYRTGQRNILKPNQTFTISAADAAIQIFSNMSLRKKTESGCFQFVENHLVLNDPLFIEQDILGDTVLTHYARNHMEECCLVFDLEIKNKYGEHYHSECFLNRDEATPVTFGVTFTGGYQNSTFDKQMAKLEVVLEEENLFCLSLTDDYRDSLRKGMVWREEMSYKEVIVHSRLNKDEVEKMHETMSYREIAEKKKLRTDSVTKITNKEIGDRAGINEETVGRCISGTRVNQHTLILICLALHLPYLASMKILNTAGVGLKMVDKSQQWYHFVLMHMYGHLVTEIKDFLAARGADPL</sequence>
<evidence type="ECO:0000313" key="1">
    <source>
        <dbReference type="EMBL" id="DAE04876.1"/>
    </source>
</evidence>
<name>A0A8S5PF85_9CAUD</name>
<protein>
    <submittedName>
        <fullName evidence="1">IrrE protein</fullName>
    </submittedName>
</protein>
<organism evidence="1">
    <name type="scientific">Siphoviridae sp. ctPxx43</name>
    <dbReference type="NCBI Taxonomy" id="2825489"/>
    <lineage>
        <taxon>Viruses</taxon>
        <taxon>Duplodnaviria</taxon>
        <taxon>Heunggongvirae</taxon>
        <taxon>Uroviricota</taxon>
        <taxon>Caudoviricetes</taxon>
    </lineage>
</organism>
<dbReference type="EMBL" id="BK015396">
    <property type="protein sequence ID" value="DAE04876.1"/>
    <property type="molecule type" value="Genomic_DNA"/>
</dbReference>
<proteinExistence type="predicted"/>
<reference evidence="1" key="1">
    <citation type="journal article" date="2021" name="Proc. Natl. Acad. Sci. U.S.A.">
        <title>A Catalog of Tens of Thousands of Viruses from Human Metagenomes Reveals Hidden Associations with Chronic Diseases.</title>
        <authorList>
            <person name="Tisza M.J."/>
            <person name="Buck C.B."/>
        </authorList>
    </citation>
    <scope>NUCLEOTIDE SEQUENCE</scope>
    <source>
        <strain evidence="1">CtPxx43</strain>
    </source>
</reference>